<keyword evidence="5 8" id="KW-0687">Ribonucleoprotein</keyword>
<evidence type="ECO:0000256" key="4">
    <source>
        <dbReference type="ARBA" id="ARBA00023128"/>
    </source>
</evidence>
<dbReference type="Pfam" id="PF00333">
    <property type="entry name" value="Ribosomal_S5"/>
    <property type="match status" value="1"/>
</dbReference>
<dbReference type="GeneID" id="63721480"/>
<comment type="subcellular location">
    <subcellularLocation>
        <location evidence="1">Mitochondrion</location>
    </subcellularLocation>
</comment>
<evidence type="ECO:0000256" key="8">
    <source>
        <dbReference type="PROSITE-ProRule" id="PRU00268"/>
    </source>
</evidence>
<dbReference type="PROSITE" id="PS50881">
    <property type="entry name" value="S5_DSRBD"/>
    <property type="match status" value="1"/>
</dbReference>
<dbReference type="GO" id="GO:0005763">
    <property type="term" value="C:mitochondrial small ribosomal subunit"/>
    <property type="evidence" value="ECO:0007669"/>
    <property type="project" value="UniProtKB-ARBA"/>
</dbReference>
<dbReference type="PANTHER" id="PTHR48277">
    <property type="entry name" value="MITOCHONDRIAL RIBOSOMAL PROTEIN S5"/>
    <property type="match status" value="1"/>
</dbReference>
<evidence type="ECO:0000256" key="9">
    <source>
        <dbReference type="RuleBase" id="RU003823"/>
    </source>
</evidence>
<dbReference type="Proteomes" id="UP000184073">
    <property type="component" value="Unassembled WGS sequence"/>
</dbReference>
<evidence type="ECO:0000256" key="1">
    <source>
        <dbReference type="ARBA" id="ARBA00004173"/>
    </source>
</evidence>
<reference evidence="13" key="1">
    <citation type="journal article" date="2017" name="Genome Biol.">
        <title>Comparative genomics reveals high biological diversity and specific adaptations in the industrially and medically important fungal genus Aspergillus.</title>
        <authorList>
            <person name="de Vries R.P."/>
            <person name="Riley R."/>
            <person name="Wiebenga A."/>
            <person name="Aguilar-Osorio G."/>
            <person name="Amillis S."/>
            <person name="Uchima C.A."/>
            <person name="Anderluh G."/>
            <person name="Asadollahi M."/>
            <person name="Askin M."/>
            <person name="Barry K."/>
            <person name="Battaglia E."/>
            <person name="Bayram O."/>
            <person name="Benocci T."/>
            <person name="Braus-Stromeyer S.A."/>
            <person name="Caldana C."/>
            <person name="Canovas D."/>
            <person name="Cerqueira G.C."/>
            <person name="Chen F."/>
            <person name="Chen W."/>
            <person name="Choi C."/>
            <person name="Clum A."/>
            <person name="Dos Santos R.A."/>
            <person name="Damasio A.R."/>
            <person name="Diallinas G."/>
            <person name="Emri T."/>
            <person name="Fekete E."/>
            <person name="Flipphi M."/>
            <person name="Freyberg S."/>
            <person name="Gallo A."/>
            <person name="Gournas C."/>
            <person name="Habgood R."/>
            <person name="Hainaut M."/>
            <person name="Harispe M.L."/>
            <person name="Henrissat B."/>
            <person name="Hilden K.S."/>
            <person name="Hope R."/>
            <person name="Hossain A."/>
            <person name="Karabika E."/>
            <person name="Karaffa L."/>
            <person name="Karanyi Z."/>
            <person name="Krasevec N."/>
            <person name="Kuo A."/>
            <person name="Kusch H."/>
            <person name="LaButti K."/>
            <person name="Lagendijk E.L."/>
            <person name="Lapidus A."/>
            <person name="Levasseur A."/>
            <person name="Lindquist E."/>
            <person name="Lipzen A."/>
            <person name="Logrieco A.F."/>
            <person name="MacCabe A."/>
            <person name="Maekelae M.R."/>
            <person name="Malavazi I."/>
            <person name="Melin P."/>
            <person name="Meyer V."/>
            <person name="Mielnichuk N."/>
            <person name="Miskei M."/>
            <person name="Molnar A.P."/>
            <person name="Mule G."/>
            <person name="Ngan C.Y."/>
            <person name="Orejas M."/>
            <person name="Orosz E."/>
            <person name="Ouedraogo J.P."/>
            <person name="Overkamp K.M."/>
            <person name="Park H.-S."/>
            <person name="Perrone G."/>
            <person name="Piumi F."/>
            <person name="Punt P.J."/>
            <person name="Ram A.F."/>
            <person name="Ramon A."/>
            <person name="Rauscher S."/>
            <person name="Record E."/>
            <person name="Riano-Pachon D.M."/>
            <person name="Robert V."/>
            <person name="Roehrig J."/>
            <person name="Ruller R."/>
            <person name="Salamov A."/>
            <person name="Salih N.S."/>
            <person name="Samson R.A."/>
            <person name="Sandor E."/>
            <person name="Sanguinetti M."/>
            <person name="Schuetze T."/>
            <person name="Sepcic K."/>
            <person name="Shelest E."/>
            <person name="Sherlock G."/>
            <person name="Sophianopoulou V."/>
            <person name="Squina F.M."/>
            <person name="Sun H."/>
            <person name="Susca A."/>
            <person name="Todd R.B."/>
            <person name="Tsang A."/>
            <person name="Unkles S.E."/>
            <person name="van de Wiele N."/>
            <person name="van Rossen-Uffink D."/>
            <person name="Oliveira J.V."/>
            <person name="Vesth T.C."/>
            <person name="Visser J."/>
            <person name="Yu J.-H."/>
            <person name="Zhou M."/>
            <person name="Andersen M.R."/>
            <person name="Archer D.B."/>
            <person name="Baker S.E."/>
            <person name="Benoit I."/>
            <person name="Brakhage A.A."/>
            <person name="Braus G.H."/>
            <person name="Fischer R."/>
            <person name="Frisvad J.C."/>
            <person name="Goldman G.H."/>
            <person name="Houbraken J."/>
            <person name="Oakley B."/>
            <person name="Pocsi I."/>
            <person name="Scazzocchio C."/>
            <person name="Seiboth B."/>
            <person name="vanKuyk P.A."/>
            <person name="Wortman J."/>
            <person name="Dyer P.S."/>
            <person name="Grigoriev I.V."/>
        </authorList>
    </citation>
    <scope>NUCLEOTIDE SEQUENCE [LARGE SCALE GENOMIC DNA]</scope>
    <source>
        <strain evidence="13">CBS 583.65</strain>
    </source>
</reference>
<dbReference type="VEuPathDB" id="FungiDB:ASPVEDRAFT_122265"/>
<keyword evidence="3 8" id="KW-0689">Ribosomal protein</keyword>
<evidence type="ECO:0000313" key="12">
    <source>
        <dbReference type="EMBL" id="OJI96113.1"/>
    </source>
</evidence>
<dbReference type="SUPFAM" id="SSF54211">
    <property type="entry name" value="Ribosomal protein S5 domain 2-like"/>
    <property type="match status" value="1"/>
</dbReference>
<protein>
    <recommendedName>
        <fullName evidence="7">Small ribosomal subunit protein uS5m</fullName>
    </recommendedName>
</protein>
<dbReference type="Gene3D" id="3.30.230.10">
    <property type="match status" value="1"/>
</dbReference>
<evidence type="ECO:0000259" key="11">
    <source>
        <dbReference type="PROSITE" id="PS50881"/>
    </source>
</evidence>
<comment type="similarity">
    <text evidence="2 9">Belongs to the universal ribosomal protein uS5 family.</text>
</comment>
<evidence type="ECO:0000256" key="5">
    <source>
        <dbReference type="ARBA" id="ARBA00023274"/>
    </source>
</evidence>
<proteinExistence type="inferred from homology"/>
<name>A0A1L9P3Y0_ASPVE</name>
<evidence type="ECO:0000256" key="10">
    <source>
        <dbReference type="SAM" id="MobiDB-lite"/>
    </source>
</evidence>
<dbReference type="STRING" id="1036611.A0A1L9P3Y0"/>
<dbReference type="RefSeq" id="XP_040661876.1">
    <property type="nucleotide sequence ID" value="XM_040805969.1"/>
</dbReference>
<dbReference type="InterPro" id="IPR005324">
    <property type="entry name" value="Ribosomal_uS5_C"/>
</dbReference>
<dbReference type="SUPFAM" id="SSF54768">
    <property type="entry name" value="dsRNA-binding domain-like"/>
    <property type="match status" value="1"/>
</dbReference>
<dbReference type="InterPro" id="IPR000851">
    <property type="entry name" value="Ribosomal_uS5"/>
</dbReference>
<evidence type="ECO:0000256" key="2">
    <source>
        <dbReference type="ARBA" id="ARBA00008945"/>
    </source>
</evidence>
<dbReference type="EMBL" id="KV878125">
    <property type="protein sequence ID" value="OJI96113.1"/>
    <property type="molecule type" value="Genomic_DNA"/>
</dbReference>
<sequence length="430" mass="48595">MSIARPARCLFCSFSRAAAPGPRVPRRQFQLSAIQLQDKGPKPPIEVEGKTLKQIRDELTPDHFKPYTEEEKAWLKEHYTPEQLAAVEAGEAAIDPKDLAEQFRIRKDPMKLSYLDDFSVIEPGLDKHVRAPESNSDYNARLKTEDDFVDDFAKFFSETPENVSVSDWVRFAETNRVTVGKEENELNPNSSLVPDLFQHGENLDGKMKNPPPYYEVEGASLSKVDEEPSDALKMLMKATGHTQQTLSKIRERSLVKKFVTNQTRLGKVRSQYVLSIAGNENGLLGIGEGKSQEMGDAIVQARFRAIRNMKPIPRYENRTIFGDVKGKSGAVELKLMSRPPGFGLRCQSLIYEMCRAAGISDIAARVERSRNHMNTVKAAYNALMSQRDPEEIARARGKKLVDVRKVYYSGRDTKEEGGQREEGDRRRRAN</sequence>
<evidence type="ECO:0000313" key="13">
    <source>
        <dbReference type="Proteomes" id="UP000184073"/>
    </source>
</evidence>
<organism evidence="12 13">
    <name type="scientific">Aspergillus versicolor CBS 583.65</name>
    <dbReference type="NCBI Taxonomy" id="1036611"/>
    <lineage>
        <taxon>Eukaryota</taxon>
        <taxon>Fungi</taxon>
        <taxon>Dikarya</taxon>
        <taxon>Ascomycota</taxon>
        <taxon>Pezizomycotina</taxon>
        <taxon>Eurotiomycetes</taxon>
        <taxon>Eurotiomycetidae</taxon>
        <taxon>Eurotiales</taxon>
        <taxon>Aspergillaceae</taxon>
        <taxon>Aspergillus</taxon>
        <taxon>Aspergillus subgen. Nidulantes</taxon>
    </lineage>
</organism>
<keyword evidence="4" id="KW-0496">Mitochondrion</keyword>
<dbReference type="AlphaFoldDB" id="A0A1L9P3Y0"/>
<feature type="region of interest" description="Disordered" evidence="10">
    <location>
        <begin position="411"/>
        <end position="430"/>
    </location>
</feature>
<dbReference type="GO" id="GO:0006412">
    <property type="term" value="P:translation"/>
    <property type="evidence" value="ECO:0007669"/>
    <property type="project" value="InterPro"/>
</dbReference>
<dbReference type="GO" id="GO:0003735">
    <property type="term" value="F:structural constituent of ribosome"/>
    <property type="evidence" value="ECO:0007669"/>
    <property type="project" value="UniProtKB-UniRule"/>
</dbReference>
<dbReference type="FunFam" id="3.30.230.10:FF:000041">
    <property type="entry name" value="37S ribosomal protein S5"/>
    <property type="match status" value="1"/>
</dbReference>
<evidence type="ECO:0000256" key="7">
    <source>
        <dbReference type="ARBA" id="ARBA00039335"/>
    </source>
</evidence>
<dbReference type="InterPro" id="IPR014721">
    <property type="entry name" value="Ribsml_uS5_D2-typ_fold_subgr"/>
</dbReference>
<dbReference type="PANTHER" id="PTHR48277:SF1">
    <property type="entry name" value="MITOCHONDRIAL RIBOSOMAL PROTEIN S5"/>
    <property type="match status" value="1"/>
</dbReference>
<feature type="domain" description="S5 DRBM" evidence="11">
    <location>
        <begin position="249"/>
        <end position="312"/>
    </location>
</feature>
<evidence type="ECO:0000256" key="3">
    <source>
        <dbReference type="ARBA" id="ARBA00022980"/>
    </source>
</evidence>
<dbReference type="Gene3D" id="3.30.160.20">
    <property type="match status" value="1"/>
</dbReference>
<gene>
    <name evidence="12" type="ORF">ASPVEDRAFT_122265</name>
</gene>
<dbReference type="InterPro" id="IPR013810">
    <property type="entry name" value="Ribosomal_uS5_N"/>
</dbReference>
<dbReference type="OrthoDB" id="309483at2759"/>
<keyword evidence="13" id="KW-1185">Reference proteome</keyword>
<accession>A0A1L9P3Y0</accession>
<evidence type="ECO:0000256" key="6">
    <source>
        <dbReference type="ARBA" id="ARBA00037226"/>
    </source>
</evidence>
<dbReference type="FunFam" id="3.30.160.20:FF:000022">
    <property type="entry name" value="28S ribosomal protein S5, mitochondrial"/>
    <property type="match status" value="1"/>
</dbReference>
<comment type="function">
    <text evidence="6">Component of the mitochondrial ribosome (mitoribosome), a dedicated translation machinery responsible for the synthesis of mitochondrial genome-encoded proteins, including at least some of the essential transmembrane subunits of the mitochondrial respiratory chain. The mitoribosomes are attached to the mitochondrial inner membrane and translation products are cotranslationally integrated into the membrane.</text>
</comment>
<dbReference type="GO" id="GO:0003723">
    <property type="term" value="F:RNA binding"/>
    <property type="evidence" value="ECO:0007669"/>
    <property type="project" value="InterPro"/>
</dbReference>
<dbReference type="Pfam" id="PF03719">
    <property type="entry name" value="Ribosomal_S5_C"/>
    <property type="match status" value="1"/>
</dbReference>
<dbReference type="InterPro" id="IPR020568">
    <property type="entry name" value="Ribosomal_Su5_D2-typ_SF"/>
</dbReference>